<dbReference type="Gene3D" id="3.20.20.370">
    <property type="entry name" value="Glycoside hydrolase/deacetylase"/>
    <property type="match status" value="1"/>
</dbReference>
<protein>
    <submittedName>
        <fullName evidence="2">Bi-functional transferase/deacetylase</fullName>
    </submittedName>
</protein>
<proteinExistence type="predicted"/>
<dbReference type="Proteomes" id="UP000295578">
    <property type="component" value="Unassembled WGS sequence"/>
</dbReference>
<dbReference type="Pfam" id="PF01522">
    <property type="entry name" value="Polysacc_deac_1"/>
    <property type="match status" value="1"/>
</dbReference>
<comment type="caution">
    <text evidence="2">The sequence shown here is derived from an EMBL/GenBank/DDBJ whole genome shotgun (WGS) entry which is preliminary data.</text>
</comment>
<name>A0A4R5B0L7_9ACTN</name>
<accession>A0A4R5B0L7</accession>
<dbReference type="GO" id="GO:0005975">
    <property type="term" value="P:carbohydrate metabolic process"/>
    <property type="evidence" value="ECO:0007669"/>
    <property type="project" value="InterPro"/>
</dbReference>
<dbReference type="GO" id="GO:0016810">
    <property type="term" value="F:hydrolase activity, acting on carbon-nitrogen (but not peptide) bonds"/>
    <property type="evidence" value="ECO:0007669"/>
    <property type="project" value="InterPro"/>
</dbReference>
<feature type="domain" description="NodB homology" evidence="1">
    <location>
        <begin position="74"/>
        <end position="192"/>
    </location>
</feature>
<dbReference type="RefSeq" id="WP_165978357.1">
    <property type="nucleotide sequence ID" value="NZ_SMKY01000110.1"/>
</dbReference>
<dbReference type="PROSITE" id="PS51677">
    <property type="entry name" value="NODB"/>
    <property type="match status" value="1"/>
</dbReference>
<feature type="non-terminal residue" evidence="2">
    <location>
        <position position="192"/>
    </location>
</feature>
<organism evidence="2 3">
    <name type="scientific">Actinomadura darangshiensis</name>
    <dbReference type="NCBI Taxonomy" id="705336"/>
    <lineage>
        <taxon>Bacteria</taxon>
        <taxon>Bacillati</taxon>
        <taxon>Actinomycetota</taxon>
        <taxon>Actinomycetes</taxon>
        <taxon>Streptosporangiales</taxon>
        <taxon>Thermomonosporaceae</taxon>
        <taxon>Actinomadura</taxon>
    </lineage>
</organism>
<dbReference type="GO" id="GO:0016740">
    <property type="term" value="F:transferase activity"/>
    <property type="evidence" value="ECO:0007669"/>
    <property type="project" value="UniProtKB-KW"/>
</dbReference>
<reference evidence="2 3" key="1">
    <citation type="submission" date="2019-03" db="EMBL/GenBank/DDBJ databases">
        <title>Draft genome sequences of novel Actinobacteria.</title>
        <authorList>
            <person name="Sahin N."/>
            <person name="Ay H."/>
            <person name="Saygin H."/>
        </authorList>
    </citation>
    <scope>NUCLEOTIDE SEQUENCE [LARGE SCALE GENOMIC DNA]</scope>
    <source>
        <strain evidence="2 3">DSM 45941</strain>
    </source>
</reference>
<evidence type="ECO:0000313" key="2">
    <source>
        <dbReference type="EMBL" id="TDD79488.1"/>
    </source>
</evidence>
<evidence type="ECO:0000313" key="3">
    <source>
        <dbReference type="Proteomes" id="UP000295578"/>
    </source>
</evidence>
<dbReference type="InterPro" id="IPR011330">
    <property type="entry name" value="Glyco_hydro/deAcase_b/a-brl"/>
</dbReference>
<dbReference type="InterPro" id="IPR050248">
    <property type="entry name" value="Polysacc_deacetylase_ArnD"/>
</dbReference>
<sequence length="192" mass="20818">MRRSEPRGHWVLLLLGGLVLTVLLLLDGFANGAVGEAPRDVPEHPVPAPSQVASGGPVVNLAGGTPHSRRLPAKTIALTFDDGPDPEWTPRLLDVLRRHNAHATFFTIGAHVAENPSLTRRMLRDGHEIGSHTYTHVDLATAPAWRGRLELDLTQRALAGAAGVHTRLMRMPYSSRPDGLTAPEWRAARRAG</sequence>
<dbReference type="EMBL" id="SMKY01000110">
    <property type="protein sequence ID" value="TDD79488.1"/>
    <property type="molecule type" value="Genomic_DNA"/>
</dbReference>
<keyword evidence="2" id="KW-0808">Transferase</keyword>
<gene>
    <name evidence="2" type="ORF">E1293_23105</name>
</gene>
<dbReference type="AlphaFoldDB" id="A0A4R5B0L7"/>
<evidence type="ECO:0000259" key="1">
    <source>
        <dbReference type="PROSITE" id="PS51677"/>
    </source>
</evidence>
<dbReference type="SUPFAM" id="SSF88713">
    <property type="entry name" value="Glycoside hydrolase/deacetylase"/>
    <property type="match status" value="1"/>
</dbReference>
<keyword evidence="3" id="KW-1185">Reference proteome</keyword>
<dbReference type="PANTHER" id="PTHR10587">
    <property type="entry name" value="GLYCOSYL TRANSFERASE-RELATED"/>
    <property type="match status" value="1"/>
</dbReference>
<dbReference type="InterPro" id="IPR002509">
    <property type="entry name" value="NODB_dom"/>
</dbReference>